<dbReference type="InterPro" id="IPR011604">
    <property type="entry name" value="PDDEXK-like_dom_sf"/>
</dbReference>
<dbReference type="Gene3D" id="3.90.320.10">
    <property type="match status" value="1"/>
</dbReference>
<reference evidence="1" key="1">
    <citation type="journal article" date="2021" name="Proc. Natl. Acad. Sci. U.S.A.">
        <title>A Catalog of Tens of Thousands of Viruses from Human Metagenomes Reveals Hidden Associations with Chronic Diseases.</title>
        <authorList>
            <person name="Tisza M.J."/>
            <person name="Buck C.B."/>
        </authorList>
    </citation>
    <scope>NUCLEOTIDE SEQUENCE</scope>
    <source>
        <strain evidence="1">CtjK323</strain>
    </source>
</reference>
<evidence type="ECO:0000313" key="1">
    <source>
        <dbReference type="EMBL" id="DAE12436.1"/>
    </source>
</evidence>
<organism evidence="1">
    <name type="scientific">CrAss-like virus sp. ctjK323</name>
    <dbReference type="NCBI Taxonomy" id="2825839"/>
    <lineage>
        <taxon>Viruses</taxon>
        <taxon>Duplodnaviria</taxon>
        <taxon>Heunggongvirae</taxon>
        <taxon>Uroviricota</taxon>
        <taxon>Caudoviricetes</taxon>
        <taxon>Crassvirales</taxon>
    </lineage>
</organism>
<sequence length="347" mass="40414">MEIEKELKDIALAITEPEYRQRPELSYSTLSTYERSGFDGLDHLFDKIESPSLLFGSVVDTILTDGMDAFYEHFIVLDVNVTDGGKDVCNKLQELYPNITSFEDFPEECVSYAAKEAGFWKADKWDKIRYREVLKTGNIAEYFNALQSSGKTVVDSVTYNDALKCVEALRTSTATQGYFAQDDELSPLRRYYQLKFAAKFENVGYRCMADLIIVDYEDKKIIPCDLKTSSKTEWHFMDSFEQWNYMIQARLYWRIIKANLLNDPYFKDFTLENYRFIVVNRKTLTPLVWEFPLTQELGTLVDKKGNEYRDPFEIGKELQSYLNFRPQVPKGIDKDGINIIDCLKVKE</sequence>
<name>A0A8S5Q1N6_9CAUD</name>
<accession>A0A8S5Q1N6</accession>
<dbReference type="EMBL" id="BK015552">
    <property type="protein sequence ID" value="DAE12436.1"/>
    <property type="molecule type" value="Genomic_DNA"/>
</dbReference>
<proteinExistence type="predicted"/>
<protein>
    <submittedName>
        <fullName evidence="1">Exodeoxyribonuclease 8</fullName>
    </submittedName>
</protein>